<dbReference type="Pfam" id="PF20152">
    <property type="entry name" value="DUF6534"/>
    <property type="match status" value="1"/>
</dbReference>
<dbReference type="PANTHER" id="PTHR40465">
    <property type="entry name" value="CHROMOSOME 1, WHOLE GENOME SHOTGUN SEQUENCE"/>
    <property type="match status" value="1"/>
</dbReference>
<reference evidence="3" key="1">
    <citation type="submission" date="2023-03" db="EMBL/GenBank/DDBJ databases">
        <title>Massive genome expansion in bonnet fungi (Mycena s.s.) driven by repeated elements and novel gene families across ecological guilds.</title>
        <authorList>
            <consortium name="Lawrence Berkeley National Laboratory"/>
            <person name="Harder C.B."/>
            <person name="Miyauchi S."/>
            <person name="Viragh M."/>
            <person name="Kuo A."/>
            <person name="Thoen E."/>
            <person name="Andreopoulos B."/>
            <person name="Lu D."/>
            <person name="Skrede I."/>
            <person name="Drula E."/>
            <person name="Henrissat B."/>
            <person name="Morin E."/>
            <person name="Kohler A."/>
            <person name="Barry K."/>
            <person name="LaButti K."/>
            <person name="Morin E."/>
            <person name="Salamov A."/>
            <person name="Lipzen A."/>
            <person name="Mereny Z."/>
            <person name="Hegedus B."/>
            <person name="Baldrian P."/>
            <person name="Stursova M."/>
            <person name="Weitz H."/>
            <person name="Taylor A."/>
            <person name="Grigoriev I.V."/>
            <person name="Nagy L.G."/>
            <person name="Martin F."/>
            <person name="Kauserud H."/>
        </authorList>
    </citation>
    <scope>NUCLEOTIDE SEQUENCE</scope>
    <source>
        <strain evidence="3">CBHHK002</strain>
    </source>
</reference>
<comment type="caution">
    <text evidence="3">The sequence shown here is derived from an EMBL/GenBank/DDBJ whole genome shotgun (WGS) entry which is preliminary data.</text>
</comment>
<organism evidence="3 4">
    <name type="scientific">Mycena albidolilacea</name>
    <dbReference type="NCBI Taxonomy" id="1033008"/>
    <lineage>
        <taxon>Eukaryota</taxon>
        <taxon>Fungi</taxon>
        <taxon>Dikarya</taxon>
        <taxon>Basidiomycota</taxon>
        <taxon>Agaricomycotina</taxon>
        <taxon>Agaricomycetes</taxon>
        <taxon>Agaricomycetidae</taxon>
        <taxon>Agaricales</taxon>
        <taxon>Marasmiineae</taxon>
        <taxon>Mycenaceae</taxon>
        <taxon>Mycena</taxon>
    </lineage>
</organism>
<feature type="transmembrane region" description="Helical" evidence="1">
    <location>
        <begin position="94"/>
        <end position="115"/>
    </location>
</feature>
<keyword evidence="4" id="KW-1185">Reference proteome</keyword>
<dbReference type="EMBL" id="JARIHO010000006">
    <property type="protein sequence ID" value="KAJ7359761.1"/>
    <property type="molecule type" value="Genomic_DNA"/>
</dbReference>
<feature type="transmembrane region" description="Helical" evidence="1">
    <location>
        <begin position="20"/>
        <end position="40"/>
    </location>
</feature>
<dbReference type="AlphaFoldDB" id="A0AAD7F125"/>
<sequence>MSFAIPLPINIGSIAASQLIGSLLNFSLYGVLAVQVYAYRLMFPHDKRSIKWLIYSVFSLQTALTAVNGADVYYWFAAGFGDVLEFSQPRFSPFYTPVAGSAMALIVQTFFCYRIYIIERRLLWLCIVIILTSLAGGIGGAISTYLSLNQENTRIIFAYIWLVCDAIADLLISGVMLVLFTKARLHQRQKENTDISKRIVRMVIETNTLAMAVSVLSLILFCGTPNTTYFICPTMVLATLYSNTLFVTFNNRTFSRNSRKWDISNSDVYISTSQSKDSKTLPFSAGLRLDTATEVLTVTYHGNPSRTGFSIDSTTEESYTFDGDRVNLQMSKNTKMSV</sequence>
<gene>
    <name evidence="3" type="ORF">DFH08DRAFT_952863</name>
</gene>
<evidence type="ECO:0000313" key="3">
    <source>
        <dbReference type="EMBL" id="KAJ7359761.1"/>
    </source>
</evidence>
<feature type="transmembrane region" description="Helical" evidence="1">
    <location>
        <begin position="202"/>
        <end position="221"/>
    </location>
</feature>
<keyword evidence="1" id="KW-0812">Transmembrane</keyword>
<feature type="transmembrane region" description="Helical" evidence="1">
    <location>
        <begin position="158"/>
        <end position="181"/>
    </location>
</feature>
<proteinExistence type="predicted"/>
<accession>A0AAD7F125</accession>
<dbReference type="InterPro" id="IPR045339">
    <property type="entry name" value="DUF6534"/>
</dbReference>
<dbReference type="Proteomes" id="UP001218218">
    <property type="component" value="Unassembled WGS sequence"/>
</dbReference>
<protein>
    <recommendedName>
        <fullName evidence="2">DUF6534 domain-containing protein</fullName>
    </recommendedName>
</protein>
<feature type="domain" description="DUF6534" evidence="2">
    <location>
        <begin position="166"/>
        <end position="253"/>
    </location>
</feature>
<feature type="transmembrane region" description="Helical" evidence="1">
    <location>
        <begin position="52"/>
        <end position="74"/>
    </location>
</feature>
<name>A0AAD7F125_9AGAR</name>
<evidence type="ECO:0000313" key="4">
    <source>
        <dbReference type="Proteomes" id="UP001218218"/>
    </source>
</evidence>
<dbReference type="PANTHER" id="PTHR40465:SF1">
    <property type="entry name" value="DUF6534 DOMAIN-CONTAINING PROTEIN"/>
    <property type="match status" value="1"/>
</dbReference>
<evidence type="ECO:0000256" key="1">
    <source>
        <dbReference type="SAM" id="Phobius"/>
    </source>
</evidence>
<feature type="transmembrane region" description="Helical" evidence="1">
    <location>
        <begin position="227"/>
        <end position="249"/>
    </location>
</feature>
<evidence type="ECO:0000259" key="2">
    <source>
        <dbReference type="Pfam" id="PF20152"/>
    </source>
</evidence>
<keyword evidence="1" id="KW-0472">Membrane</keyword>
<keyword evidence="1" id="KW-1133">Transmembrane helix</keyword>
<feature type="transmembrane region" description="Helical" evidence="1">
    <location>
        <begin position="122"/>
        <end position="146"/>
    </location>
</feature>